<dbReference type="VEuPathDB" id="FungiDB:BO97DRAFT_108742"/>
<evidence type="ECO:0000313" key="3">
    <source>
        <dbReference type="Proteomes" id="UP000248961"/>
    </source>
</evidence>
<protein>
    <submittedName>
        <fullName evidence="2">Uncharacterized protein</fullName>
    </submittedName>
</protein>
<name>A0A395HT10_ASPHC</name>
<feature type="compositionally biased region" description="Polar residues" evidence="1">
    <location>
        <begin position="65"/>
        <end position="84"/>
    </location>
</feature>
<dbReference type="RefSeq" id="XP_025550121.1">
    <property type="nucleotide sequence ID" value="XM_025689890.1"/>
</dbReference>
<organism evidence="2 3">
    <name type="scientific">Aspergillus homomorphus (strain CBS 101889)</name>
    <dbReference type="NCBI Taxonomy" id="1450537"/>
    <lineage>
        <taxon>Eukaryota</taxon>
        <taxon>Fungi</taxon>
        <taxon>Dikarya</taxon>
        <taxon>Ascomycota</taxon>
        <taxon>Pezizomycotina</taxon>
        <taxon>Eurotiomycetes</taxon>
        <taxon>Eurotiomycetidae</taxon>
        <taxon>Eurotiales</taxon>
        <taxon>Aspergillaceae</taxon>
        <taxon>Aspergillus</taxon>
        <taxon>Aspergillus subgen. Circumdati</taxon>
    </lineage>
</organism>
<accession>A0A395HT10</accession>
<feature type="region of interest" description="Disordered" evidence="1">
    <location>
        <begin position="62"/>
        <end position="100"/>
    </location>
</feature>
<dbReference type="EMBL" id="KZ824291">
    <property type="protein sequence ID" value="RAL10967.1"/>
    <property type="molecule type" value="Genomic_DNA"/>
</dbReference>
<dbReference type="AlphaFoldDB" id="A0A395HT10"/>
<reference evidence="2 3" key="1">
    <citation type="submission" date="2018-02" db="EMBL/GenBank/DDBJ databases">
        <title>The genomes of Aspergillus section Nigri reveals drivers in fungal speciation.</title>
        <authorList>
            <consortium name="DOE Joint Genome Institute"/>
            <person name="Vesth T.C."/>
            <person name="Nybo J."/>
            <person name="Theobald S."/>
            <person name="Brandl J."/>
            <person name="Frisvad J.C."/>
            <person name="Nielsen K.F."/>
            <person name="Lyhne E.K."/>
            <person name="Kogle M.E."/>
            <person name="Kuo A."/>
            <person name="Riley R."/>
            <person name="Clum A."/>
            <person name="Nolan M."/>
            <person name="Lipzen A."/>
            <person name="Salamov A."/>
            <person name="Henrissat B."/>
            <person name="Wiebenga A."/>
            <person name="De vries R.P."/>
            <person name="Grigoriev I.V."/>
            <person name="Mortensen U.H."/>
            <person name="Andersen M.R."/>
            <person name="Baker S.E."/>
        </authorList>
    </citation>
    <scope>NUCLEOTIDE SEQUENCE [LARGE SCALE GENOMIC DNA]</scope>
    <source>
        <strain evidence="2 3">CBS 101889</strain>
    </source>
</reference>
<gene>
    <name evidence="2" type="ORF">BO97DRAFT_108742</name>
</gene>
<dbReference type="GeneID" id="37194179"/>
<proteinExistence type="predicted"/>
<sequence>MANTPQDSEIMPSLSVQTRWAQFGLSRSSIQQYSGMEGKYSAAIIPYPRSCVLSGGRCGSSCSSNQEAPISPQGGSQVPQANIIQSTPSTVQTTPQVTGKGKRINIKSMNKQMPQIESRKIPTTNQPPIHLFGESIINQKHNKKVAGSKSSRFRMVGRLYGPRCS</sequence>
<evidence type="ECO:0000313" key="2">
    <source>
        <dbReference type="EMBL" id="RAL10967.1"/>
    </source>
</evidence>
<keyword evidence="3" id="KW-1185">Reference proteome</keyword>
<feature type="compositionally biased region" description="Low complexity" evidence="1">
    <location>
        <begin position="85"/>
        <end position="98"/>
    </location>
</feature>
<evidence type="ECO:0000256" key="1">
    <source>
        <dbReference type="SAM" id="MobiDB-lite"/>
    </source>
</evidence>
<dbReference type="Proteomes" id="UP000248961">
    <property type="component" value="Unassembled WGS sequence"/>
</dbReference>